<proteinExistence type="predicted"/>
<name>A0A9W6U2X1_9STRA</name>
<comment type="caution">
    <text evidence="3">The sequence shown here is derived from an EMBL/GenBank/DDBJ whole genome shotgun (WGS) entry which is preliminary data.</text>
</comment>
<keyword evidence="1" id="KW-0175">Coiled coil</keyword>
<accession>A0A9W6U2X1</accession>
<reference evidence="3" key="1">
    <citation type="submission" date="2023-04" db="EMBL/GenBank/DDBJ databases">
        <title>Phytophthora fragariaefolia NBRC 109709.</title>
        <authorList>
            <person name="Ichikawa N."/>
            <person name="Sato H."/>
            <person name="Tonouchi N."/>
        </authorList>
    </citation>
    <scope>NUCLEOTIDE SEQUENCE</scope>
    <source>
        <strain evidence="3">NBRC 109709</strain>
    </source>
</reference>
<evidence type="ECO:0000256" key="1">
    <source>
        <dbReference type="SAM" id="Coils"/>
    </source>
</evidence>
<keyword evidence="4" id="KW-1185">Reference proteome</keyword>
<evidence type="ECO:0000313" key="3">
    <source>
        <dbReference type="EMBL" id="GMF24117.1"/>
    </source>
</evidence>
<feature type="compositionally biased region" description="Basic and acidic residues" evidence="2">
    <location>
        <begin position="48"/>
        <end position="59"/>
    </location>
</feature>
<feature type="compositionally biased region" description="Acidic residues" evidence="2">
    <location>
        <begin position="60"/>
        <end position="72"/>
    </location>
</feature>
<evidence type="ECO:0000256" key="2">
    <source>
        <dbReference type="SAM" id="MobiDB-lite"/>
    </source>
</evidence>
<gene>
    <name evidence="3" type="ORF">Pfra01_000397400</name>
</gene>
<feature type="coiled-coil region" evidence="1">
    <location>
        <begin position="135"/>
        <end position="165"/>
    </location>
</feature>
<protein>
    <submittedName>
        <fullName evidence="3">Unnamed protein product</fullName>
    </submittedName>
</protein>
<organism evidence="3 4">
    <name type="scientific">Phytophthora fragariaefolia</name>
    <dbReference type="NCBI Taxonomy" id="1490495"/>
    <lineage>
        <taxon>Eukaryota</taxon>
        <taxon>Sar</taxon>
        <taxon>Stramenopiles</taxon>
        <taxon>Oomycota</taxon>
        <taxon>Peronosporomycetes</taxon>
        <taxon>Peronosporales</taxon>
        <taxon>Peronosporaceae</taxon>
        <taxon>Phytophthora</taxon>
    </lineage>
</organism>
<dbReference type="OrthoDB" id="119732at2759"/>
<evidence type="ECO:0000313" key="4">
    <source>
        <dbReference type="Proteomes" id="UP001165121"/>
    </source>
</evidence>
<dbReference type="Proteomes" id="UP001165121">
    <property type="component" value="Unassembled WGS sequence"/>
</dbReference>
<sequence>MGCCPSKCPGTIPGKEYAATTTEVAPLPSAVSVNQADPVVDTAVESMLMDRGDGKRMDKSDDDDPAAEEDGSEPVGSETTAASVARETVGAVERRSEEVARAPSPPSPPPSPPRKASRSADDIPISSTYHRVHCAVVEQQEAQRQEELRLEAEQREREVLEYKASMGLA</sequence>
<feature type="region of interest" description="Disordered" evidence="2">
    <location>
        <begin position="27"/>
        <end position="130"/>
    </location>
</feature>
<feature type="compositionally biased region" description="Pro residues" evidence="2">
    <location>
        <begin position="103"/>
        <end position="113"/>
    </location>
</feature>
<dbReference type="AlphaFoldDB" id="A0A9W6U2X1"/>
<dbReference type="EMBL" id="BSXT01000313">
    <property type="protein sequence ID" value="GMF24117.1"/>
    <property type="molecule type" value="Genomic_DNA"/>
</dbReference>